<feature type="transmembrane region" description="Helical" evidence="8">
    <location>
        <begin position="139"/>
        <end position="160"/>
    </location>
</feature>
<comment type="function">
    <text evidence="8">Probably functions as a manganese efflux pump.</text>
</comment>
<comment type="caution">
    <text evidence="8">Lacks conserved residue(s) required for the propagation of feature annotation.</text>
</comment>
<evidence type="ECO:0000256" key="5">
    <source>
        <dbReference type="ARBA" id="ARBA00023065"/>
    </source>
</evidence>
<evidence type="ECO:0000256" key="4">
    <source>
        <dbReference type="ARBA" id="ARBA00022989"/>
    </source>
</evidence>
<protein>
    <recommendedName>
        <fullName evidence="8">Putative manganese efflux pump MntP</fullName>
    </recommendedName>
</protein>
<dbReference type="OrthoDB" id="9811590at2"/>
<dbReference type="RefSeq" id="WP_126719061.1">
    <property type="nucleotide sequence ID" value="NZ_RWJF01000001.1"/>
</dbReference>
<evidence type="ECO:0000313" key="11">
    <source>
        <dbReference type="Proteomes" id="UP000274661"/>
    </source>
</evidence>
<feature type="transmembrane region" description="Helical" evidence="8">
    <location>
        <begin position="70"/>
        <end position="89"/>
    </location>
</feature>
<keyword evidence="5 8" id="KW-0406">Ion transport</keyword>
<dbReference type="HAMAP" id="MF_01521">
    <property type="entry name" value="MntP_pump"/>
    <property type="match status" value="1"/>
</dbReference>
<feature type="transmembrane region" description="Helical" evidence="8">
    <location>
        <begin position="110"/>
        <end position="133"/>
    </location>
</feature>
<keyword evidence="1 8" id="KW-0813">Transport</keyword>
<evidence type="ECO:0000256" key="2">
    <source>
        <dbReference type="ARBA" id="ARBA00022475"/>
    </source>
</evidence>
<accession>A0A429VB62</accession>
<dbReference type="PANTHER" id="PTHR35529:SF1">
    <property type="entry name" value="MANGANESE EFFLUX PUMP MNTP-RELATED"/>
    <property type="match status" value="1"/>
</dbReference>
<dbReference type="GO" id="GO:0005886">
    <property type="term" value="C:plasma membrane"/>
    <property type="evidence" value="ECO:0007669"/>
    <property type="project" value="UniProtKB-SubCell"/>
</dbReference>
<keyword evidence="7 8" id="KW-0464">Manganese</keyword>
<dbReference type="InterPro" id="IPR022929">
    <property type="entry name" value="Put_MntP"/>
</dbReference>
<reference evidence="10 11" key="1">
    <citation type="submission" date="2018-12" db="EMBL/GenBank/DDBJ databases">
        <title>Sphingomonas sp. HMF7854 Genome sequencing and assembly.</title>
        <authorList>
            <person name="Cha I."/>
            <person name="Kang H."/>
            <person name="Kim H."/>
            <person name="Kang J."/>
            <person name="Joh K."/>
        </authorList>
    </citation>
    <scope>NUCLEOTIDE SEQUENCE [LARGE SCALE GENOMIC DNA]</scope>
    <source>
        <strain evidence="10 11">HMF7854</strain>
    </source>
</reference>
<dbReference type="AlphaFoldDB" id="A0A429VB62"/>
<evidence type="ECO:0000256" key="3">
    <source>
        <dbReference type="ARBA" id="ARBA00022692"/>
    </source>
</evidence>
<name>A0A429VB62_9SPHN</name>
<dbReference type="InterPro" id="IPR003810">
    <property type="entry name" value="Mntp/YtaF"/>
</dbReference>
<feature type="transmembrane region" description="Helical" evidence="8">
    <location>
        <begin position="172"/>
        <end position="192"/>
    </location>
</feature>
<keyword evidence="3 8" id="KW-0812">Transmembrane</keyword>
<keyword evidence="6 8" id="KW-0472">Membrane</keyword>
<proteinExistence type="inferred from homology"/>
<keyword evidence="4 8" id="KW-1133">Transmembrane helix</keyword>
<evidence type="ECO:0000313" key="10">
    <source>
        <dbReference type="EMBL" id="RST31233.1"/>
    </source>
</evidence>
<dbReference type="PANTHER" id="PTHR35529">
    <property type="entry name" value="MANGANESE EFFLUX PUMP MNTP-RELATED"/>
    <property type="match status" value="1"/>
</dbReference>
<evidence type="ECO:0000256" key="8">
    <source>
        <dbReference type="HAMAP-Rule" id="MF_01521"/>
    </source>
</evidence>
<keyword evidence="11" id="KW-1185">Reference proteome</keyword>
<organism evidence="10 11">
    <name type="scientific">Sphingomonas ginkgonis</name>
    <dbReference type="NCBI Taxonomy" id="2315330"/>
    <lineage>
        <taxon>Bacteria</taxon>
        <taxon>Pseudomonadati</taxon>
        <taxon>Pseudomonadota</taxon>
        <taxon>Alphaproteobacteria</taxon>
        <taxon>Sphingomonadales</taxon>
        <taxon>Sphingomonadaceae</taxon>
        <taxon>Sphingomonas</taxon>
    </lineage>
</organism>
<keyword evidence="9" id="KW-0732">Signal</keyword>
<evidence type="ECO:0000256" key="7">
    <source>
        <dbReference type="ARBA" id="ARBA00023211"/>
    </source>
</evidence>
<dbReference type="EMBL" id="RWJF01000001">
    <property type="protein sequence ID" value="RST31233.1"/>
    <property type="molecule type" value="Genomic_DNA"/>
</dbReference>
<comment type="similarity">
    <text evidence="8">Belongs to the MntP (TC 9.B.29) family.</text>
</comment>
<gene>
    <name evidence="8" type="primary">mntP</name>
    <name evidence="10" type="ORF">HMF7854_10595</name>
</gene>
<comment type="caution">
    <text evidence="10">The sequence shown here is derived from an EMBL/GenBank/DDBJ whole genome shotgun (WGS) entry which is preliminary data.</text>
</comment>
<evidence type="ECO:0000256" key="1">
    <source>
        <dbReference type="ARBA" id="ARBA00022448"/>
    </source>
</evidence>
<feature type="signal peptide" evidence="9">
    <location>
        <begin position="1"/>
        <end position="19"/>
    </location>
</feature>
<dbReference type="GO" id="GO:0005384">
    <property type="term" value="F:manganese ion transmembrane transporter activity"/>
    <property type="evidence" value="ECO:0007669"/>
    <property type="project" value="UniProtKB-UniRule"/>
</dbReference>
<sequence>MTPVSLAVLAFSMSADACAAAMARGAATRPSLTSALRGGAVFGAVEAVTPILGWAVGLAASRYIAAVDHWIAFLLLAVVGGKMALEAVARLRNGDAEAGSTDEAPARQRGLGGLLLVAVATSIDAAAVGVTLAVIDVNIVPVAVAIGLASFTMASAGLLIGRTMGARFGPLVELLGGLGLIGIGTSILVSHLSGIAG</sequence>
<comment type="subcellular location">
    <subcellularLocation>
        <location evidence="8">Cell membrane</location>
        <topology evidence="8">Multi-pass membrane protein</topology>
    </subcellularLocation>
</comment>
<feature type="chain" id="PRO_5019469489" description="Putative manganese efflux pump MntP" evidence="9">
    <location>
        <begin position="20"/>
        <end position="197"/>
    </location>
</feature>
<evidence type="ECO:0000256" key="9">
    <source>
        <dbReference type="SAM" id="SignalP"/>
    </source>
</evidence>
<keyword evidence="2 8" id="KW-1003">Cell membrane</keyword>
<dbReference type="Pfam" id="PF02659">
    <property type="entry name" value="Mntp"/>
    <property type="match status" value="1"/>
</dbReference>
<evidence type="ECO:0000256" key="6">
    <source>
        <dbReference type="ARBA" id="ARBA00023136"/>
    </source>
</evidence>
<dbReference type="Proteomes" id="UP000274661">
    <property type="component" value="Unassembled WGS sequence"/>
</dbReference>